<evidence type="ECO:0000256" key="16">
    <source>
        <dbReference type="SAM" id="MobiDB-lite"/>
    </source>
</evidence>
<evidence type="ECO:0000256" key="3">
    <source>
        <dbReference type="ARBA" id="ARBA00004906"/>
    </source>
</evidence>
<comment type="caution">
    <text evidence="18">The sequence shown here is derived from an EMBL/GenBank/DDBJ whole genome shotgun (WGS) entry which is preliminary data.</text>
</comment>
<comment type="pathway">
    <text evidence="3 14">Protein modification; protein ubiquitination.</text>
</comment>
<keyword evidence="6 14" id="KW-0479">Metal-binding</keyword>
<evidence type="ECO:0000256" key="14">
    <source>
        <dbReference type="RuleBase" id="RU365038"/>
    </source>
</evidence>
<evidence type="ECO:0000256" key="10">
    <source>
        <dbReference type="ARBA" id="ARBA00022853"/>
    </source>
</evidence>
<evidence type="ECO:0000313" key="19">
    <source>
        <dbReference type="Proteomes" id="UP001479436"/>
    </source>
</evidence>
<keyword evidence="9 14" id="KW-0862">Zinc</keyword>
<proteinExistence type="inferred from homology"/>
<comment type="catalytic activity">
    <reaction evidence="1 14">
        <text>S-ubiquitinyl-[E2 ubiquitin-conjugating enzyme]-L-cysteine + [acceptor protein]-L-lysine = [E2 ubiquitin-conjugating enzyme]-L-cysteine + N(6)-ubiquitinyl-[acceptor protein]-L-lysine.</text>
        <dbReference type="EC" id="2.3.2.27"/>
    </reaction>
</comment>
<dbReference type="PROSITE" id="PS00518">
    <property type="entry name" value="ZF_RING_1"/>
    <property type="match status" value="1"/>
</dbReference>
<evidence type="ECO:0000313" key="18">
    <source>
        <dbReference type="EMBL" id="KAK9763155.1"/>
    </source>
</evidence>
<dbReference type="EMBL" id="JASJQH010000719">
    <property type="protein sequence ID" value="KAK9763155.1"/>
    <property type="molecule type" value="Genomic_DNA"/>
</dbReference>
<keyword evidence="5 14" id="KW-0808">Transferase</keyword>
<sequence length="844" mass="98255">MIDRKRRKSGDLDLEDVTSSPHKRQNNDLNENESSSKGRDDDPATQAEEHILNFQKEAIWRQMQKYKRKAQRAEENIARLKKKQDTYESRFLMIARFWDKLIDDLKLVTTRLGETEPEFKPEKNFLSFLLTESDESGELLEFVRNKADFSKEILNQVVTKLVIIEEKRESTNADLRKLAELNSSDSSELVSLLKRENKELKELYDQQNTSMSDLQHRYRTLSCKSVGLEQELQRAQLIIQDSNKQVDDTKAELKKIEKTIDRSNCSTTCDQVKTEIPDSREENNGIQENLLKQEDATDPAFEGQLVHFASLAENRLKELEEMKNERIKLRETVDQLHMQISGVSEELLLESPTFKHIQTQCNRYRGDALRLGEAVEKLNRELDDLRVTQRINLEKVEQEEIGRRNVLEAQIRKLQEELATAKKNRDHFKRELDLRNSKDNAELIQNQQIKIIANSRKDQITSLMLEVRRLKMRIAADAGDKEALEYLSKTPQNQDDSVEDSLRKDLKKAESTIQELTTQIKVYRQASEENVHLQDVMLSEEKLKERVDQLQQDVTEQQNKIRILESGNSGIVSLTEKVVATEERIKELLLKCEFHEKTESQLMSEIENVGKAWVQLEEQNSRKVLDLAQKEDRIVELLAEKTKSEQKCAILAKQKDNYTALSLSLKRQSEKQMEQIRKLEEKERASSQQFTNMERELASANSGLKACKDKLVDIMYQLDEAKEKLAKSEYKITDMQHILKERTHTFEHDLHHGKRLEEECTSLKKKVASLTSNQGESELAQMCDEYKALLKCNSCNIRFKSHVLMRCMHVFCRECIDSRIETRQRKCPNCGEGFGANDVKQIYL</sequence>
<evidence type="ECO:0000256" key="4">
    <source>
        <dbReference type="ARBA" id="ARBA00005555"/>
    </source>
</evidence>
<comment type="subcellular location">
    <subcellularLocation>
        <location evidence="2 14">Nucleus</location>
    </subcellularLocation>
</comment>
<dbReference type="InterPro" id="IPR017907">
    <property type="entry name" value="Znf_RING_CS"/>
</dbReference>
<dbReference type="Pfam" id="PF00097">
    <property type="entry name" value="zf-C3HC4"/>
    <property type="match status" value="1"/>
</dbReference>
<feature type="coiled-coil region" evidence="15">
    <location>
        <begin position="190"/>
        <end position="266"/>
    </location>
</feature>
<evidence type="ECO:0000256" key="2">
    <source>
        <dbReference type="ARBA" id="ARBA00004123"/>
    </source>
</evidence>
<evidence type="ECO:0000256" key="1">
    <source>
        <dbReference type="ARBA" id="ARBA00000900"/>
    </source>
</evidence>
<keyword evidence="10 14" id="KW-0156">Chromatin regulator</keyword>
<dbReference type="InterPro" id="IPR013083">
    <property type="entry name" value="Znf_RING/FYVE/PHD"/>
</dbReference>
<feature type="coiled-coil region" evidence="15">
    <location>
        <begin position="627"/>
        <end position="724"/>
    </location>
</feature>
<feature type="compositionally biased region" description="Basic and acidic residues" evidence="16">
    <location>
        <begin position="34"/>
        <end position="44"/>
    </location>
</feature>
<dbReference type="Pfam" id="PF08647">
    <property type="entry name" value="BRE1"/>
    <property type="match status" value="1"/>
</dbReference>
<dbReference type="PANTHER" id="PTHR23163:SF0">
    <property type="entry name" value="E3 UBIQUITIN-PROTEIN LIGASE BRE1"/>
    <property type="match status" value="1"/>
</dbReference>
<evidence type="ECO:0000256" key="8">
    <source>
        <dbReference type="ARBA" id="ARBA00022786"/>
    </source>
</evidence>
<keyword evidence="12 14" id="KW-0539">Nucleus</keyword>
<dbReference type="Proteomes" id="UP001479436">
    <property type="component" value="Unassembled WGS sequence"/>
</dbReference>
<dbReference type="PANTHER" id="PTHR23163">
    <property type="entry name" value="RING FINGER PROTEIN-RELATED"/>
    <property type="match status" value="1"/>
</dbReference>
<evidence type="ECO:0000259" key="17">
    <source>
        <dbReference type="PROSITE" id="PS50089"/>
    </source>
</evidence>
<dbReference type="EC" id="2.3.2.27" evidence="14"/>
<dbReference type="InterPro" id="IPR018957">
    <property type="entry name" value="Znf_C3HC4_RING-type"/>
</dbReference>
<feature type="coiled-coil region" evidence="15">
    <location>
        <begin position="312"/>
        <end position="339"/>
    </location>
</feature>
<keyword evidence="7 13" id="KW-0863">Zinc-finger</keyword>
<evidence type="ECO:0000256" key="9">
    <source>
        <dbReference type="ARBA" id="ARBA00022833"/>
    </source>
</evidence>
<gene>
    <name evidence="18" type="primary">BRE1</name>
    <name evidence="18" type="ORF">K7432_010427</name>
</gene>
<evidence type="ECO:0000256" key="6">
    <source>
        <dbReference type="ARBA" id="ARBA00022723"/>
    </source>
</evidence>
<feature type="coiled-coil region" evidence="15">
    <location>
        <begin position="368"/>
        <end position="431"/>
    </location>
</feature>
<dbReference type="PROSITE" id="PS50089">
    <property type="entry name" value="ZF_RING_2"/>
    <property type="match status" value="1"/>
</dbReference>
<accession>A0ABR2WNP6</accession>
<dbReference type="InterPro" id="IPR013956">
    <property type="entry name" value="E3_ubiquit_lig_Bre1"/>
</dbReference>
<name>A0ABR2WNP6_9FUNG</name>
<dbReference type="InterPro" id="IPR001841">
    <property type="entry name" value="Znf_RING"/>
</dbReference>
<evidence type="ECO:0000256" key="7">
    <source>
        <dbReference type="ARBA" id="ARBA00022771"/>
    </source>
</evidence>
<evidence type="ECO:0000256" key="11">
    <source>
        <dbReference type="ARBA" id="ARBA00023054"/>
    </source>
</evidence>
<dbReference type="CDD" id="cd16499">
    <property type="entry name" value="RING-HC_Bre1-like"/>
    <property type="match status" value="1"/>
</dbReference>
<evidence type="ECO:0000256" key="5">
    <source>
        <dbReference type="ARBA" id="ARBA00022679"/>
    </source>
</evidence>
<organism evidence="18 19">
    <name type="scientific">Basidiobolus ranarum</name>
    <dbReference type="NCBI Taxonomy" id="34480"/>
    <lineage>
        <taxon>Eukaryota</taxon>
        <taxon>Fungi</taxon>
        <taxon>Fungi incertae sedis</taxon>
        <taxon>Zoopagomycota</taxon>
        <taxon>Entomophthoromycotina</taxon>
        <taxon>Basidiobolomycetes</taxon>
        <taxon>Basidiobolales</taxon>
        <taxon>Basidiobolaceae</taxon>
        <taxon>Basidiobolus</taxon>
    </lineage>
</organism>
<keyword evidence="18" id="KW-0012">Acyltransferase</keyword>
<dbReference type="Gene3D" id="3.30.40.10">
    <property type="entry name" value="Zinc/RING finger domain, C3HC4 (zinc finger)"/>
    <property type="match status" value="1"/>
</dbReference>
<evidence type="ECO:0000256" key="12">
    <source>
        <dbReference type="ARBA" id="ARBA00023242"/>
    </source>
</evidence>
<evidence type="ECO:0000256" key="15">
    <source>
        <dbReference type="SAM" id="Coils"/>
    </source>
</evidence>
<evidence type="ECO:0000256" key="13">
    <source>
        <dbReference type="PROSITE-ProRule" id="PRU00175"/>
    </source>
</evidence>
<feature type="coiled-coil region" evidence="15">
    <location>
        <begin position="499"/>
        <end position="598"/>
    </location>
</feature>
<feature type="coiled-coil region" evidence="15">
    <location>
        <begin position="56"/>
        <end position="90"/>
    </location>
</feature>
<feature type="domain" description="RING-type" evidence="17">
    <location>
        <begin position="792"/>
        <end position="830"/>
    </location>
</feature>
<protein>
    <recommendedName>
        <fullName evidence="14">E3 ubiquitin protein ligase</fullName>
        <ecNumber evidence="14">2.3.2.27</ecNumber>
    </recommendedName>
</protein>
<dbReference type="GO" id="GO:0061630">
    <property type="term" value="F:ubiquitin protein ligase activity"/>
    <property type="evidence" value="ECO:0007669"/>
    <property type="project" value="UniProtKB-EC"/>
</dbReference>
<feature type="region of interest" description="Disordered" evidence="16">
    <location>
        <begin position="1"/>
        <end position="44"/>
    </location>
</feature>
<keyword evidence="8 14" id="KW-0833">Ubl conjugation pathway</keyword>
<reference evidence="18 19" key="1">
    <citation type="submission" date="2023-04" db="EMBL/GenBank/DDBJ databases">
        <title>Genome of Basidiobolus ranarum AG-B5.</title>
        <authorList>
            <person name="Stajich J.E."/>
            <person name="Carter-House D."/>
            <person name="Gryganskyi A."/>
        </authorList>
    </citation>
    <scope>NUCLEOTIDE SEQUENCE [LARGE SCALE GENOMIC DNA]</scope>
    <source>
        <strain evidence="18 19">AG-B5</strain>
    </source>
</reference>
<comment type="similarity">
    <text evidence="4 14">Belongs to the BRE1 family.</text>
</comment>
<keyword evidence="19" id="KW-1185">Reference proteome</keyword>
<keyword evidence="11 14" id="KW-0175">Coiled coil</keyword>
<dbReference type="SUPFAM" id="SSF57850">
    <property type="entry name" value="RING/U-box"/>
    <property type="match status" value="1"/>
</dbReference>